<proteinExistence type="predicted"/>
<gene>
    <name evidence="3" type="ORF">EGI89_09305</name>
    <name evidence="4" type="ORF">NCTC13456_00250</name>
</gene>
<feature type="region of interest" description="Disordered" evidence="1">
    <location>
        <begin position="108"/>
        <end position="132"/>
    </location>
</feature>
<evidence type="ECO:0000256" key="1">
    <source>
        <dbReference type="SAM" id="MobiDB-lite"/>
    </source>
</evidence>
<organism evidence="4 5">
    <name type="scientific">Empedobacter falsenii</name>
    <dbReference type="NCBI Taxonomy" id="343874"/>
    <lineage>
        <taxon>Bacteria</taxon>
        <taxon>Pseudomonadati</taxon>
        <taxon>Bacteroidota</taxon>
        <taxon>Flavobacteriia</taxon>
        <taxon>Flavobacteriales</taxon>
        <taxon>Weeksellaceae</taxon>
        <taxon>Empedobacter</taxon>
    </lineage>
</organism>
<dbReference type="Pfam" id="PF14129">
    <property type="entry name" value="DUF4296"/>
    <property type="match status" value="1"/>
</dbReference>
<evidence type="ECO:0000259" key="2">
    <source>
        <dbReference type="Pfam" id="PF14129"/>
    </source>
</evidence>
<dbReference type="AlphaFoldDB" id="A0A376G0G9"/>
<dbReference type="EMBL" id="RHPO01000017">
    <property type="protein sequence ID" value="RRT91249.1"/>
    <property type="molecule type" value="Genomic_DNA"/>
</dbReference>
<protein>
    <submittedName>
        <fullName evidence="3">DUF4296 domain-containing protein</fullName>
    </submittedName>
</protein>
<evidence type="ECO:0000313" key="3">
    <source>
        <dbReference type="EMBL" id="RRT91249.1"/>
    </source>
</evidence>
<feature type="domain" description="DUF4296" evidence="2">
    <location>
        <begin position="25"/>
        <end position="108"/>
    </location>
</feature>
<dbReference type="InterPro" id="IPR025381">
    <property type="entry name" value="DUF4296"/>
</dbReference>
<reference evidence="4 5" key="1">
    <citation type="submission" date="2018-06" db="EMBL/GenBank/DDBJ databases">
        <authorList>
            <consortium name="Pathogen Informatics"/>
            <person name="Doyle S."/>
        </authorList>
    </citation>
    <scope>NUCLEOTIDE SEQUENCE [LARGE SCALE GENOMIC DNA]</scope>
    <source>
        <strain evidence="4 5">NCTC13456</strain>
    </source>
</reference>
<dbReference type="Proteomes" id="UP000254737">
    <property type="component" value="Unassembled WGS sequence"/>
</dbReference>
<evidence type="ECO:0000313" key="4">
    <source>
        <dbReference type="EMBL" id="STD53033.1"/>
    </source>
</evidence>
<dbReference type="Proteomes" id="UP000267844">
    <property type="component" value="Unassembled WGS sequence"/>
</dbReference>
<reference evidence="3 6" key="2">
    <citation type="submission" date="2018-10" db="EMBL/GenBank/DDBJ databases">
        <title>Transmission dynamics of multidrug resistant bacteria on intensive care unit surfaces.</title>
        <authorList>
            <person name="D'Souza A.W."/>
            <person name="Potter R.F."/>
            <person name="Wallace M."/>
            <person name="Shupe A."/>
            <person name="Patel S."/>
            <person name="Sun S."/>
            <person name="Gul D."/>
            <person name="Kwon J.H."/>
            <person name="Andleeb S."/>
            <person name="Burnham C.-A.D."/>
            <person name="Dantas G."/>
        </authorList>
    </citation>
    <scope>NUCLEOTIDE SEQUENCE [LARGE SCALE GENOMIC DNA]</scope>
    <source>
        <strain evidence="3 6">WF_348</strain>
    </source>
</reference>
<sequence length="132" mass="15620">MKNLIFLSLIFLSIFSCAPKNYDKPKDLINQSEMIDILTDLYISQQGLQMFPTQNQDQSIDLAKDAVDIMKSYDITFHQFSESYKYYMMQPEKFKEMLNDVKKNLEDKLSDEEKERQKNQKNSLNNVIEAEK</sequence>
<name>A0A376G0G9_9FLAO</name>
<dbReference type="RefSeq" id="WP_114998205.1">
    <property type="nucleotide sequence ID" value="NZ_JACAIY010000002.1"/>
</dbReference>
<accession>A0A376G0G9</accession>
<dbReference type="EMBL" id="UFXS01000001">
    <property type="protein sequence ID" value="STD53033.1"/>
    <property type="molecule type" value="Genomic_DNA"/>
</dbReference>
<evidence type="ECO:0000313" key="6">
    <source>
        <dbReference type="Proteomes" id="UP000267844"/>
    </source>
</evidence>
<evidence type="ECO:0000313" key="5">
    <source>
        <dbReference type="Proteomes" id="UP000254737"/>
    </source>
</evidence>
<feature type="compositionally biased region" description="Basic and acidic residues" evidence="1">
    <location>
        <begin position="108"/>
        <end position="118"/>
    </location>
</feature>
<dbReference type="PROSITE" id="PS51257">
    <property type="entry name" value="PROKAR_LIPOPROTEIN"/>
    <property type="match status" value="1"/>
</dbReference>
<dbReference type="STRING" id="343874.GCA_000805695_02173"/>